<protein>
    <recommendedName>
        <fullName evidence="4">Alpha/beta hydrolase</fullName>
    </recommendedName>
</protein>
<evidence type="ECO:0000313" key="3">
    <source>
        <dbReference type="Proteomes" id="UP000298438"/>
    </source>
</evidence>
<dbReference type="InterPro" id="IPR029058">
    <property type="entry name" value="AB_hydrolase_fold"/>
</dbReference>
<dbReference type="RefSeq" id="WP_135209436.1">
    <property type="nucleotide sequence ID" value="NZ_SPVF01000269.1"/>
</dbReference>
<gene>
    <name evidence="2" type="ORF">E4L96_22355</name>
</gene>
<feature type="signal peptide" evidence="1">
    <location>
        <begin position="1"/>
        <end position="25"/>
    </location>
</feature>
<dbReference type="SUPFAM" id="SSF53474">
    <property type="entry name" value="alpha/beta-Hydrolases"/>
    <property type="match status" value="1"/>
</dbReference>
<comment type="caution">
    <text evidence="2">The sequence shown here is derived from an EMBL/GenBank/DDBJ whole genome shotgun (WGS) entry which is preliminary data.</text>
</comment>
<keyword evidence="1" id="KW-0732">Signal</keyword>
<proteinExistence type="predicted"/>
<dbReference type="AlphaFoldDB" id="A0A4Y9RTA8"/>
<keyword evidence="3" id="KW-1185">Reference proteome</keyword>
<evidence type="ECO:0000313" key="2">
    <source>
        <dbReference type="EMBL" id="TFW10769.1"/>
    </source>
</evidence>
<dbReference type="OrthoDB" id="9764953at2"/>
<evidence type="ECO:0000256" key="1">
    <source>
        <dbReference type="SAM" id="SignalP"/>
    </source>
</evidence>
<dbReference type="EMBL" id="SPVF01000269">
    <property type="protein sequence ID" value="TFW10769.1"/>
    <property type="molecule type" value="Genomic_DNA"/>
</dbReference>
<organism evidence="2 3">
    <name type="scientific">Zemynaea arenosa</name>
    <dbReference type="NCBI Taxonomy" id="2561931"/>
    <lineage>
        <taxon>Bacteria</taxon>
        <taxon>Pseudomonadati</taxon>
        <taxon>Pseudomonadota</taxon>
        <taxon>Betaproteobacteria</taxon>
        <taxon>Burkholderiales</taxon>
        <taxon>Oxalobacteraceae</taxon>
        <taxon>Telluria group</taxon>
        <taxon>Zemynaea</taxon>
    </lineage>
</organism>
<name>A0A4Y9RTA8_9BURK</name>
<reference evidence="2 3" key="1">
    <citation type="submission" date="2019-03" db="EMBL/GenBank/DDBJ databases">
        <title>Draft Genome Sequence of Massilia arenosa sp. nov., a Novel Massilia Species Isolated from a Sandy-loam Maize Soil.</title>
        <authorList>
            <person name="Raths R."/>
            <person name="Peta V."/>
            <person name="Bucking H."/>
        </authorList>
    </citation>
    <scope>NUCLEOTIDE SEQUENCE [LARGE SCALE GENOMIC DNA]</scope>
    <source>
        <strain evidence="2 3">MC02</strain>
    </source>
</reference>
<sequence length="277" mass="29670">MRASPFVFPLAVLLGGLLAWRSAPADDRAPAEPLATPGAVARLAVPGHAMQYLIALPQGWTPQRTWPVVLVEESAEKNFRSAMQRYVDARGALPFILVMPYSVILGAQGQRDPAVYPYSAATWDSIGKQGACAFELEGVNRMLDMVRGTYHGEPKVYVTGLEAGAHLVWALTLRQPETLAAAAPVAGNFRHRCVDDADLSTHPARATLPVQAFIGAEDTPWRGGALHAQFAEARQLAQAHGFQAIGETVVPGRGHEALAGEVLRYFAGLRGSSGQSQ</sequence>
<accession>A0A4Y9RTA8</accession>
<feature type="chain" id="PRO_5021444863" description="Alpha/beta hydrolase" evidence="1">
    <location>
        <begin position="26"/>
        <end position="277"/>
    </location>
</feature>
<dbReference type="Gene3D" id="3.40.50.1820">
    <property type="entry name" value="alpha/beta hydrolase"/>
    <property type="match status" value="1"/>
</dbReference>
<evidence type="ECO:0008006" key="4">
    <source>
        <dbReference type="Google" id="ProtNLM"/>
    </source>
</evidence>
<dbReference type="Proteomes" id="UP000298438">
    <property type="component" value="Unassembled WGS sequence"/>
</dbReference>